<feature type="region of interest" description="Disordered" evidence="5">
    <location>
        <begin position="116"/>
        <end position="135"/>
    </location>
</feature>
<evidence type="ECO:0000259" key="6">
    <source>
        <dbReference type="Pfam" id="PF00534"/>
    </source>
</evidence>
<feature type="domain" description="Starch synthase catalytic" evidence="7">
    <location>
        <begin position="2"/>
        <end position="51"/>
    </location>
</feature>
<dbReference type="GO" id="GO:0009011">
    <property type="term" value="F:alpha-1,4-glucan glucosyltransferase (ADP-glucose donor) activity"/>
    <property type="evidence" value="ECO:0007669"/>
    <property type="project" value="UniProtKB-EC"/>
</dbReference>
<comment type="catalytic activity">
    <reaction evidence="1">
        <text>[(1-&gt;4)-alpha-D-glucosyl](n) + ADP-alpha-D-glucose = [(1-&gt;4)-alpha-D-glucosyl](n+1) + ADP + H(+)</text>
        <dbReference type="Rhea" id="RHEA:18189"/>
        <dbReference type="Rhea" id="RHEA-COMP:9584"/>
        <dbReference type="Rhea" id="RHEA-COMP:9587"/>
        <dbReference type="ChEBI" id="CHEBI:15378"/>
        <dbReference type="ChEBI" id="CHEBI:15444"/>
        <dbReference type="ChEBI" id="CHEBI:57498"/>
        <dbReference type="ChEBI" id="CHEBI:456216"/>
        <dbReference type="EC" id="2.4.1.21"/>
    </reaction>
</comment>
<dbReference type="SUPFAM" id="SSF53756">
    <property type="entry name" value="UDP-Glycosyltransferase/glycogen phosphorylase"/>
    <property type="match status" value="1"/>
</dbReference>
<dbReference type="PROSITE" id="PS51257">
    <property type="entry name" value="PROKAR_LIPOPROTEIN"/>
    <property type="match status" value="1"/>
</dbReference>
<dbReference type="EC" id="2.4.1.21" evidence="2"/>
<name>A0AA94L1S0_DESDE</name>
<dbReference type="OMA" id="HCHDWMT"/>
<evidence type="ECO:0000313" key="9">
    <source>
        <dbReference type="EMBL" id="SFW35218.1"/>
    </source>
</evidence>
<evidence type="ECO:0000256" key="5">
    <source>
        <dbReference type="SAM" id="MobiDB-lite"/>
    </source>
</evidence>
<dbReference type="Pfam" id="PF00534">
    <property type="entry name" value="Glycos_transf_1"/>
    <property type="match status" value="1"/>
</dbReference>
<gene>
    <name evidence="9" type="ORF">SAMN02910291_00950</name>
</gene>
<keyword evidence="3" id="KW-0328">Glycosyltransferase</keyword>
<dbReference type="InterPro" id="IPR001296">
    <property type="entry name" value="Glyco_trans_1"/>
</dbReference>
<dbReference type="PANTHER" id="PTHR45947">
    <property type="entry name" value="SULFOQUINOVOSYL TRANSFERASE SQD2"/>
    <property type="match status" value="1"/>
</dbReference>
<proteinExistence type="predicted"/>
<evidence type="ECO:0000256" key="1">
    <source>
        <dbReference type="ARBA" id="ARBA00001478"/>
    </source>
</evidence>
<dbReference type="RefSeq" id="WP_012624110.1">
    <property type="nucleotide sequence ID" value="NZ_FPIW01000011.1"/>
</dbReference>
<feature type="domain" description="Glycosyl transferase family 1" evidence="6">
    <location>
        <begin position="278"/>
        <end position="425"/>
    </location>
</feature>
<evidence type="ECO:0000259" key="8">
    <source>
        <dbReference type="Pfam" id="PF13439"/>
    </source>
</evidence>
<protein>
    <recommendedName>
        <fullName evidence="2">starch synthase</fullName>
        <ecNumber evidence="2">2.4.1.21</ecNumber>
    </recommendedName>
</protein>
<dbReference type="InterPro" id="IPR050194">
    <property type="entry name" value="Glycosyltransferase_grp1"/>
</dbReference>
<reference evidence="10" key="1">
    <citation type="submission" date="2016-11" db="EMBL/GenBank/DDBJ databases">
        <authorList>
            <person name="Jaros S."/>
            <person name="Januszkiewicz K."/>
            <person name="Wedrychowicz H."/>
        </authorList>
    </citation>
    <scope>NUCLEOTIDE SEQUENCE [LARGE SCALE GENOMIC DNA]</scope>
    <source>
        <strain evidence="10">DSM 7057</strain>
    </source>
</reference>
<evidence type="ECO:0000256" key="4">
    <source>
        <dbReference type="ARBA" id="ARBA00022679"/>
    </source>
</evidence>
<dbReference type="InterPro" id="IPR013534">
    <property type="entry name" value="Starch_synth_cat_dom"/>
</dbReference>
<dbReference type="InterPro" id="IPR028098">
    <property type="entry name" value="Glyco_trans_4-like_N"/>
</dbReference>
<dbReference type="Proteomes" id="UP000182680">
    <property type="component" value="Unassembled WGS sequence"/>
</dbReference>
<organism evidence="9 10">
    <name type="scientific">Desulfovibrio desulfuricans</name>
    <dbReference type="NCBI Taxonomy" id="876"/>
    <lineage>
        <taxon>Bacteria</taxon>
        <taxon>Pseudomonadati</taxon>
        <taxon>Thermodesulfobacteriota</taxon>
        <taxon>Desulfovibrionia</taxon>
        <taxon>Desulfovibrionales</taxon>
        <taxon>Desulfovibrionaceae</taxon>
        <taxon>Desulfovibrio</taxon>
    </lineage>
</organism>
<dbReference type="Gene3D" id="3.40.50.2000">
    <property type="entry name" value="Glycogen Phosphorylase B"/>
    <property type="match status" value="2"/>
</dbReference>
<sequence length="456" mass="51184">MRVLMFGWEFPPHISGGLGTACFGMTQALARKGAEIIFVLPRIDSDVEQEGFLRLRPASGTPITEDLARRMEPTQYEHKVVWPGGVRCMPVDSPLMPYLTPHEYVRALGRHDVHESAGPAGLSVPPAPAASKMRGPRRKTFTYTLHGGYGPDLMREVLRYGRLAAALAARENFDVIHAHDWMTYPAGMLAKNITGKPLVVHIHATEYDRSGDSINEQVAGVERAGMLAADVVVAVSRLTRKTVIERYGIPPEKVLVVHNAVARHEARRRYPVPPRIRHEKRVLFLGRVTFQKGPEYFMEAARLVLQKIPEARFFMAGSGDMLPRLIRRAGQLRMGSRFHFAGFLRGEEVDRMFALSDLYVMPSVSEPFGITPLEAMLYDVPVLLSRQSGVSEVLEHALKADFWDTRDMADKICAVLRYPCLAAELVKNCHEEMKSIRWENAADQLLVIYRNVQGGH</sequence>
<keyword evidence="4" id="KW-0808">Transferase</keyword>
<dbReference type="PANTHER" id="PTHR45947:SF3">
    <property type="entry name" value="SULFOQUINOVOSYL TRANSFERASE SQD2"/>
    <property type="match status" value="1"/>
</dbReference>
<evidence type="ECO:0000256" key="3">
    <source>
        <dbReference type="ARBA" id="ARBA00022676"/>
    </source>
</evidence>
<dbReference type="CDD" id="cd03801">
    <property type="entry name" value="GT4_PimA-like"/>
    <property type="match status" value="1"/>
</dbReference>
<accession>A0AA94L1S0</accession>
<evidence type="ECO:0000256" key="2">
    <source>
        <dbReference type="ARBA" id="ARBA00012588"/>
    </source>
</evidence>
<dbReference type="AlphaFoldDB" id="A0AA94L1S0"/>
<evidence type="ECO:0000259" key="7">
    <source>
        <dbReference type="Pfam" id="PF08323"/>
    </source>
</evidence>
<dbReference type="Pfam" id="PF13439">
    <property type="entry name" value="Glyco_transf_4"/>
    <property type="match status" value="1"/>
</dbReference>
<dbReference type="Pfam" id="PF08323">
    <property type="entry name" value="Glyco_transf_5"/>
    <property type="match status" value="1"/>
</dbReference>
<dbReference type="EMBL" id="FPIW01000011">
    <property type="protein sequence ID" value="SFW35218.1"/>
    <property type="molecule type" value="Genomic_DNA"/>
</dbReference>
<feature type="domain" description="Glycosyltransferase subfamily 4-like N-terminal" evidence="8">
    <location>
        <begin position="153"/>
        <end position="261"/>
    </location>
</feature>
<comment type="caution">
    <text evidence="9">The sequence shown here is derived from an EMBL/GenBank/DDBJ whole genome shotgun (WGS) entry which is preliminary data.</text>
</comment>
<evidence type="ECO:0000313" key="10">
    <source>
        <dbReference type="Proteomes" id="UP000182680"/>
    </source>
</evidence>